<dbReference type="GeneID" id="66707247"/>
<dbReference type="SUPFAM" id="SSF143034">
    <property type="entry name" value="L35p-like"/>
    <property type="match status" value="1"/>
</dbReference>
<dbReference type="InterPro" id="IPR001706">
    <property type="entry name" value="Ribosomal_bL35"/>
</dbReference>
<dbReference type="AlphaFoldDB" id="A0A0A1VUZ4"/>
<dbReference type="FunFam" id="4.10.410.60:FF:000001">
    <property type="entry name" value="50S ribosomal protein L35"/>
    <property type="match status" value="1"/>
</dbReference>
<dbReference type="GO" id="GO:0003735">
    <property type="term" value="F:structural constituent of ribosome"/>
    <property type="evidence" value="ECO:0007669"/>
    <property type="project" value="InterPro"/>
</dbReference>
<comment type="caution">
    <text evidence="8">The sequence shown here is derived from an EMBL/GenBank/DDBJ whole genome shotgun (WGS) entry which is preliminary data.</text>
</comment>
<dbReference type="NCBIfam" id="TIGR00001">
    <property type="entry name" value="rpmI_bact"/>
    <property type="match status" value="1"/>
</dbReference>
<gene>
    <name evidence="5" type="primary">rpmI</name>
    <name evidence="5" type="synonym">rpl35</name>
    <name evidence="8" type="ORF">N44_01788</name>
</gene>
<evidence type="ECO:0000256" key="5">
    <source>
        <dbReference type="HAMAP-Rule" id="MF_00514"/>
    </source>
</evidence>
<dbReference type="Gene3D" id="4.10.410.60">
    <property type="match status" value="1"/>
</dbReference>
<evidence type="ECO:0000256" key="3">
    <source>
        <dbReference type="ARBA" id="ARBA00023274"/>
    </source>
</evidence>
<reference evidence="9" key="1">
    <citation type="journal article" date="2015" name="Genome">
        <title>Whole Genome Sequence of the Non-Microcystin-Producing Microcystis aeruginosa Strain NIES-44.</title>
        <authorList>
            <person name="Okano K."/>
            <person name="Miyata N."/>
            <person name="Ozaki Y."/>
        </authorList>
    </citation>
    <scope>NUCLEOTIDE SEQUENCE [LARGE SCALE GENOMIC DNA]</scope>
    <source>
        <strain evidence="9">NIES-44</strain>
    </source>
</reference>
<evidence type="ECO:0000313" key="8">
    <source>
        <dbReference type="EMBL" id="GAL93101.1"/>
    </source>
</evidence>
<evidence type="ECO:0000313" key="9">
    <source>
        <dbReference type="Proteomes" id="UP000030321"/>
    </source>
</evidence>
<protein>
    <recommendedName>
        <fullName evidence="4 5">Large ribosomal subunit protein bL35</fullName>
    </recommendedName>
</protein>
<sequence length="67" mass="7997">MPKLKTRKAAAKRFEATGSGKKIKRRKAFKNHLLDHKSAERKRRRLSQITLVHERDEKEVRLMLPYL</sequence>
<dbReference type="InterPro" id="IPR018265">
    <property type="entry name" value="Ribosomal_bL35_CS"/>
</dbReference>
<evidence type="ECO:0000256" key="1">
    <source>
        <dbReference type="ARBA" id="ARBA00006598"/>
    </source>
</evidence>
<dbReference type="InterPro" id="IPR037229">
    <property type="entry name" value="Ribosomal_bL35_sf"/>
</dbReference>
<evidence type="ECO:0000256" key="7">
    <source>
        <dbReference type="SAM" id="MobiDB-lite"/>
    </source>
</evidence>
<accession>A0A0A1VUZ4</accession>
<dbReference type="GO" id="GO:0022625">
    <property type="term" value="C:cytosolic large ribosomal subunit"/>
    <property type="evidence" value="ECO:0007669"/>
    <property type="project" value="TreeGrafter"/>
</dbReference>
<dbReference type="PANTHER" id="PTHR33343:SF1">
    <property type="entry name" value="LARGE RIBOSOMAL SUBUNIT PROTEIN BL35M"/>
    <property type="match status" value="1"/>
</dbReference>
<evidence type="ECO:0000256" key="2">
    <source>
        <dbReference type="ARBA" id="ARBA00022980"/>
    </source>
</evidence>
<comment type="similarity">
    <text evidence="1 5 6">Belongs to the bacterial ribosomal protein bL35 family.</text>
</comment>
<dbReference type="SMR" id="A0A0A1VUZ4"/>
<dbReference type="RefSeq" id="WP_002781071.1">
    <property type="nucleotide sequence ID" value="NZ_BBPA01000033.1"/>
</dbReference>
<feature type="compositionally biased region" description="Basic residues" evidence="7">
    <location>
        <begin position="1"/>
        <end position="11"/>
    </location>
</feature>
<organism evidence="8 9">
    <name type="scientific">Microcystis aeruginosa NIES-44</name>
    <dbReference type="NCBI Taxonomy" id="449439"/>
    <lineage>
        <taxon>Bacteria</taxon>
        <taxon>Bacillati</taxon>
        <taxon>Cyanobacteriota</taxon>
        <taxon>Cyanophyceae</taxon>
        <taxon>Oscillatoriophycideae</taxon>
        <taxon>Chroococcales</taxon>
        <taxon>Microcystaceae</taxon>
        <taxon>Microcystis</taxon>
    </lineage>
</organism>
<evidence type="ECO:0000256" key="4">
    <source>
        <dbReference type="ARBA" id="ARBA00071664"/>
    </source>
</evidence>
<feature type="region of interest" description="Disordered" evidence="7">
    <location>
        <begin position="1"/>
        <end position="22"/>
    </location>
</feature>
<dbReference type="InterPro" id="IPR021137">
    <property type="entry name" value="Ribosomal_bL35-like"/>
</dbReference>
<evidence type="ECO:0000256" key="6">
    <source>
        <dbReference type="RuleBase" id="RU000568"/>
    </source>
</evidence>
<dbReference type="PANTHER" id="PTHR33343">
    <property type="entry name" value="54S RIBOSOMAL PROTEIN BL35M"/>
    <property type="match status" value="1"/>
</dbReference>
<keyword evidence="3 5" id="KW-0687">Ribonucleoprotein</keyword>
<dbReference type="Proteomes" id="UP000030321">
    <property type="component" value="Unassembled WGS sequence"/>
</dbReference>
<name>A0A0A1VUZ4_MICAE</name>
<keyword evidence="2 5" id="KW-0689">Ribosomal protein</keyword>
<dbReference type="PRINTS" id="PR00064">
    <property type="entry name" value="RIBOSOMALL35"/>
</dbReference>
<dbReference type="PROSITE" id="PS00936">
    <property type="entry name" value="RIBOSOMAL_L35"/>
    <property type="match status" value="1"/>
</dbReference>
<dbReference type="GO" id="GO:0006412">
    <property type="term" value="P:translation"/>
    <property type="evidence" value="ECO:0007669"/>
    <property type="project" value="UniProtKB-UniRule"/>
</dbReference>
<proteinExistence type="inferred from homology"/>
<dbReference type="HAMAP" id="MF_00514">
    <property type="entry name" value="Ribosomal_bL35"/>
    <property type="match status" value="1"/>
</dbReference>
<dbReference type="EMBL" id="BBPA01000033">
    <property type="protein sequence ID" value="GAL93101.1"/>
    <property type="molecule type" value="Genomic_DNA"/>
</dbReference>
<dbReference type="Pfam" id="PF01632">
    <property type="entry name" value="Ribosomal_L35p"/>
    <property type="match status" value="1"/>
</dbReference>